<name>A0A7W7LDY4_STRNE</name>
<accession>A0A7W7LDY4</accession>
<organism evidence="1 2">
    <name type="scientific">Streptomyces netropsis</name>
    <name type="common">Streptoverticillium netropsis</name>
    <dbReference type="NCBI Taxonomy" id="55404"/>
    <lineage>
        <taxon>Bacteria</taxon>
        <taxon>Bacillati</taxon>
        <taxon>Actinomycetota</taxon>
        <taxon>Actinomycetes</taxon>
        <taxon>Kitasatosporales</taxon>
        <taxon>Streptomycetaceae</taxon>
        <taxon>Streptomyces</taxon>
    </lineage>
</organism>
<sequence length="79" mass="8637">MTVAAVLPLSELRSIIAEPFLANLEIETEVVRYEQAWDEYSDPAAAPGILAARIEEISAEETGAWTQRLPRPATPGTNQ</sequence>
<dbReference type="RefSeq" id="WP_184735102.1">
    <property type="nucleotide sequence ID" value="NZ_BMRW01000027.1"/>
</dbReference>
<proteinExistence type="predicted"/>
<keyword evidence="2" id="KW-1185">Reference proteome</keyword>
<gene>
    <name evidence="1" type="ORF">FHS38_003944</name>
</gene>
<dbReference type="AlphaFoldDB" id="A0A7W7LDY4"/>
<evidence type="ECO:0000313" key="2">
    <source>
        <dbReference type="Proteomes" id="UP000556436"/>
    </source>
</evidence>
<reference evidence="1 2" key="1">
    <citation type="submission" date="2020-08" db="EMBL/GenBank/DDBJ databases">
        <title>Genomic Encyclopedia of Type Strains, Phase III (KMG-III): the genomes of soil and plant-associated and newly described type strains.</title>
        <authorList>
            <person name="Whitman W."/>
        </authorList>
    </citation>
    <scope>NUCLEOTIDE SEQUENCE [LARGE SCALE GENOMIC DNA]</scope>
    <source>
        <strain evidence="1 2">CECT 3265</strain>
    </source>
</reference>
<comment type="caution">
    <text evidence="1">The sequence shown here is derived from an EMBL/GenBank/DDBJ whole genome shotgun (WGS) entry which is preliminary data.</text>
</comment>
<dbReference type="Proteomes" id="UP000556436">
    <property type="component" value="Unassembled WGS sequence"/>
</dbReference>
<protein>
    <submittedName>
        <fullName evidence="1">Uncharacterized protein</fullName>
    </submittedName>
</protein>
<evidence type="ECO:0000313" key="1">
    <source>
        <dbReference type="EMBL" id="MBB4887876.1"/>
    </source>
</evidence>
<dbReference type="EMBL" id="JACHJG010000008">
    <property type="protein sequence ID" value="MBB4887876.1"/>
    <property type="molecule type" value="Genomic_DNA"/>
</dbReference>